<organism evidence="2 3">
    <name type="scientific">Nitratireductor aquibiodomus</name>
    <dbReference type="NCBI Taxonomy" id="204799"/>
    <lineage>
        <taxon>Bacteria</taxon>
        <taxon>Pseudomonadati</taxon>
        <taxon>Pseudomonadota</taxon>
        <taxon>Alphaproteobacteria</taxon>
        <taxon>Hyphomicrobiales</taxon>
        <taxon>Phyllobacteriaceae</taxon>
        <taxon>Nitratireductor</taxon>
    </lineage>
</organism>
<feature type="region of interest" description="Disordered" evidence="1">
    <location>
        <begin position="627"/>
        <end position="656"/>
    </location>
</feature>
<gene>
    <name evidence="2" type="ORF">SAMN05216452_0598</name>
</gene>
<dbReference type="RefSeq" id="WP_143038414.1">
    <property type="nucleotide sequence ID" value="NZ_FNSL01000001.1"/>
</dbReference>
<sequence length="656" mass="69693">MHMDQTTEAIAHFIGLFSQAVEEARLRLDYSDFKALPDAPLEQNDLLNIKINIVSPYSLDGFKPRVDYTPPPIDRFDAQVSVAIRYDPIPLYNEGQGAPAATIWGAETPPLMAGGEAFAEYQPLGSLALYLKQQARLEDNDYLSIGDHGLHFSSVGDTDAALIALIKAASPFQPFGDLHEPGSAAEIGDFILHAPHIADAFIDALDGNDGVFVMRGESIEGKFLNGEEVDELPALDTYLPEKFSEEEEAGDAETDFSTHATMDVEAGANLLVNEAILVNDWYGAPVLAIAGDYVHFNAISQLNLWSDNDTTSEALNGWKSLTEAPTQAFNTATIQTIDNPPPPGLENANGEPVFPEHWQVSRIDGDLMLANWIKQVSFVEDNDITVMSASGGGTEIVLGNNTVINATSLAALGNYYDLIIVGGNVYHANIICQTNILLDDDLVGTVGDFQTGGSASLSTGGNLLWNEASITQYGTMSFDTMPPSYLEALEKLGDGPGTAPQSLLSGSDFAGLTTIKVLYISGDVVDLQYVSQINVLGDADQVALAKSQSSAHADASWDVSTGSNALINQASIVDGGVNSTTYTGGAVYSDELLIQAELISDDTNLYTQGADALVSEAVAFLSDDLMASPEGDADQNAPDPSTPDGGTADVMQTMLG</sequence>
<dbReference type="EMBL" id="FNSL01000001">
    <property type="protein sequence ID" value="SEB37723.1"/>
    <property type="molecule type" value="Genomic_DNA"/>
</dbReference>
<evidence type="ECO:0000313" key="3">
    <source>
        <dbReference type="Proteomes" id="UP000199064"/>
    </source>
</evidence>
<evidence type="ECO:0000313" key="2">
    <source>
        <dbReference type="EMBL" id="SEB37723.1"/>
    </source>
</evidence>
<accession>A0A1H4IUN0</accession>
<protein>
    <submittedName>
        <fullName evidence="2">Uncharacterized protein</fullName>
    </submittedName>
</protein>
<keyword evidence="3" id="KW-1185">Reference proteome</keyword>
<evidence type="ECO:0000256" key="1">
    <source>
        <dbReference type="SAM" id="MobiDB-lite"/>
    </source>
</evidence>
<dbReference type="Proteomes" id="UP000199064">
    <property type="component" value="Unassembled WGS sequence"/>
</dbReference>
<dbReference type="AlphaFoldDB" id="A0A1H4IUN0"/>
<proteinExistence type="predicted"/>
<name>A0A1H4IUN0_9HYPH</name>
<reference evidence="3" key="1">
    <citation type="submission" date="2016-10" db="EMBL/GenBank/DDBJ databases">
        <authorList>
            <person name="Varghese N."/>
            <person name="Submissions S."/>
        </authorList>
    </citation>
    <scope>NUCLEOTIDE SEQUENCE [LARGE SCALE GENOMIC DNA]</scope>
    <source>
        <strain evidence="3">ES.061</strain>
    </source>
</reference>